<dbReference type="Pfam" id="PF12802">
    <property type="entry name" value="MarR_2"/>
    <property type="match status" value="1"/>
</dbReference>
<dbReference type="PANTHER" id="PTHR33164">
    <property type="entry name" value="TRANSCRIPTIONAL REGULATOR, MARR FAMILY"/>
    <property type="match status" value="1"/>
</dbReference>
<dbReference type="Proteomes" id="UP000051783">
    <property type="component" value="Unassembled WGS sequence"/>
</dbReference>
<proteinExistence type="predicted"/>
<reference evidence="2 3" key="1">
    <citation type="journal article" date="2015" name="Genome Announc.">
        <title>Expanding the biotechnology potential of lactobacilli through comparative genomics of 213 strains and associated genera.</title>
        <authorList>
            <person name="Sun Z."/>
            <person name="Harris H.M."/>
            <person name="McCann A."/>
            <person name="Guo C."/>
            <person name="Argimon S."/>
            <person name="Zhang W."/>
            <person name="Yang X."/>
            <person name="Jeffery I.B."/>
            <person name="Cooney J.C."/>
            <person name="Kagawa T.F."/>
            <person name="Liu W."/>
            <person name="Song Y."/>
            <person name="Salvetti E."/>
            <person name="Wrobel A."/>
            <person name="Rasinkangas P."/>
            <person name="Parkhill J."/>
            <person name="Rea M.C."/>
            <person name="O'Sullivan O."/>
            <person name="Ritari J."/>
            <person name="Douillard F.P."/>
            <person name="Paul Ross R."/>
            <person name="Yang R."/>
            <person name="Briner A.E."/>
            <person name="Felis G.E."/>
            <person name="de Vos W.M."/>
            <person name="Barrangou R."/>
            <person name="Klaenhammer T.R."/>
            <person name="Caufield P.W."/>
            <person name="Cui Y."/>
            <person name="Zhang H."/>
            <person name="O'Toole P.W."/>
        </authorList>
    </citation>
    <scope>NUCLEOTIDE SEQUENCE [LARGE SCALE GENOMIC DNA]</scope>
    <source>
        <strain evidence="2 3">LMG 26013</strain>
    </source>
</reference>
<organism evidence="2 3">
    <name type="scientific">Lactiplantibacillus xiangfangensis</name>
    <dbReference type="NCBI Taxonomy" id="942150"/>
    <lineage>
        <taxon>Bacteria</taxon>
        <taxon>Bacillati</taxon>
        <taxon>Bacillota</taxon>
        <taxon>Bacilli</taxon>
        <taxon>Lactobacillales</taxon>
        <taxon>Lactobacillaceae</taxon>
        <taxon>Lactiplantibacillus</taxon>
    </lineage>
</organism>
<evidence type="ECO:0000259" key="1">
    <source>
        <dbReference type="SMART" id="SM00347"/>
    </source>
</evidence>
<dbReference type="InterPro" id="IPR000835">
    <property type="entry name" value="HTH_MarR-typ"/>
</dbReference>
<keyword evidence="3" id="KW-1185">Reference proteome</keyword>
<accession>A0A0R2M6L6</accession>
<dbReference type="GO" id="GO:0003700">
    <property type="term" value="F:DNA-binding transcription factor activity"/>
    <property type="evidence" value="ECO:0007669"/>
    <property type="project" value="InterPro"/>
</dbReference>
<feature type="domain" description="HTH marR-type" evidence="1">
    <location>
        <begin position="25"/>
        <end position="128"/>
    </location>
</feature>
<dbReference type="InterPro" id="IPR036390">
    <property type="entry name" value="WH_DNA-bd_sf"/>
</dbReference>
<evidence type="ECO:0000313" key="2">
    <source>
        <dbReference type="EMBL" id="KRO07632.1"/>
    </source>
</evidence>
<dbReference type="InterPro" id="IPR036388">
    <property type="entry name" value="WH-like_DNA-bd_sf"/>
</dbReference>
<dbReference type="STRING" id="942150.IV64_GL001568"/>
<gene>
    <name evidence="2" type="ORF">IV64_GL001568</name>
</gene>
<dbReference type="PANTHER" id="PTHR33164:SF43">
    <property type="entry name" value="HTH-TYPE TRANSCRIPTIONAL REPRESSOR YETL"/>
    <property type="match status" value="1"/>
</dbReference>
<dbReference type="Gene3D" id="1.10.10.10">
    <property type="entry name" value="Winged helix-like DNA-binding domain superfamily/Winged helix DNA-binding domain"/>
    <property type="match status" value="1"/>
</dbReference>
<dbReference type="GO" id="GO:0006950">
    <property type="term" value="P:response to stress"/>
    <property type="evidence" value="ECO:0007669"/>
    <property type="project" value="TreeGrafter"/>
</dbReference>
<protein>
    <submittedName>
        <fullName evidence="2">Transcription regulator</fullName>
    </submittedName>
</protein>
<dbReference type="AlphaFoldDB" id="A0A0R2M6L6"/>
<dbReference type="InterPro" id="IPR039422">
    <property type="entry name" value="MarR/SlyA-like"/>
</dbReference>
<dbReference type="SUPFAM" id="SSF46785">
    <property type="entry name" value="Winged helix' DNA-binding domain"/>
    <property type="match status" value="1"/>
</dbReference>
<dbReference type="PATRIC" id="fig|942150.3.peg.1620"/>
<evidence type="ECO:0000313" key="3">
    <source>
        <dbReference type="Proteomes" id="UP000051783"/>
    </source>
</evidence>
<dbReference type="EMBL" id="JQCL01000103">
    <property type="protein sequence ID" value="KRO07632.1"/>
    <property type="molecule type" value="Genomic_DNA"/>
</dbReference>
<dbReference type="SMART" id="SM00347">
    <property type="entry name" value="HTH_MARR"/>
    <property type="match status" value="1"/>
</dbReference>
<sequence length="152" mass="17157">MHRMERSIGIAIKKANNALSRDSDHFAKQLGLTGMQISTINFIAAHETTQDIFQRDLEHEFNIRKATASSLVTTMVAKDLLIRVPATNDARYKRLLLTPNARQLATKIEAFFEASERRIQNLLGPAFESTYTQLTQISTDFTAKATEQSKKD</sequence>
<name>A0A0R2M6L6_9LACO</name>
<comment type="caution">
    <text evidence="2">The sequence shown here is derived from an EMBL/GenBank/DDBJ whole genome shotgun (WGS) entry which is preliminary data.</text>
</comment>